<evidence type="ECO:0000313" key="1">
    <source>
        <dbReference type="EMBL" id="MED6193897.1"/>
    </source>
</evidence>
<dbReference type="PANTHER" id="PTHR37253:SF1">
    <property type="entry name" value="PROTEIN GAMETE EXPRESSED 3"/>
    <property type="match status" value="1"/>
</dbReference>
<sequence length="130" mass="14504">MPKISNTEGQLYCLSTRGRHFQWIQDFSYLDRNFTVTSGNNGHLYVTVPVRALLLALDVFSGNVSCQRSIGPLSKADSNGWVSIGSLDGFLYSFSSTGDLKKFSRRNAENYVVQVGSFLDCSGRKSCWMK</sequence>
<comment type="caution">
    <text evidence="1">The sequence shown here is derived from an EMBL/GenBank/DDBJ whole genome shotgun (WGS) entry which is preliminary data.</text>
</comment>
<name>A0ABU6X7R0_9FABA</name>
<proteinExistence type="predicted"/>
<dbReference type="InterPro" id="IPR045301">
    <property type="entry name" value="GEX3-like"/>
</dbReference>
<dbReference type="EMBL" id="JASCZI010211530">
    <property type="protein sequence ID" value="MED6193897.1"/>
    <property type="molecule type" value="Genomic_DNA"/>
</dbReference>
<protein>
    <submittedName>
        <fullName evidence="1">Uncharacterized protein</fullName>
    </submittedName>
</protein>
<dbReference type="Proteomes" id="UP001341840">
    <property type="component" value="Unassembled WGS sequence"/>
</dbReference>
<evidence type="ECO:0000313" key="2">
    <source>
        <dbReference type="Proteomes" id="UP001341840"/>
    </source>
</evidence>
<reference evidence="1 2" key="1">
    <citation type="journal article" date="2023" name="Plants (Basel)">
        <title>Bridging the Gap: Combining Genomics and Transcriptomics Approaches to Understand Stylosanthes scabra, an Orphan Legume from the Brazilian Caatinga.</title>
        <authorList>
            <person name="Ferreira-Neto J.R.C."/>
            <person name="da Silva M.D."/>
            <person name="Binneck E."/>
            <person name="de Melo N.F."/>
            <person name="da Silva R.H."/>
            <person name="de Melo A.L.T.M."/>
            <person name="Pandolfi V."/>
            <person name="Bustamante F.O."/>
            <person name="Brasileiro-Vidal A.C."/>
            <person name="Benko-Iseppon A.M."/>
        </authorList>
    </citation>
    <scope>NUCLEOTIDE SEQUENCE [LARGE SCALE GENOMIC DNA]</scope>
    <source>
        <tissue evidence="1">Leaves</tissue>
    </source>
</reference>
<accession>A0ABU6X7R0</accession>
<dbReference type="InterPro" id="IPR011047">
    <property type="entry name" value="Quinoprotein_ADH-like_sf"/>
</dbReference>
<organism evidence="1 2">
    <name type="scientific">Stylosanthes scabra</name>
    <dbReference type="NCBI Taxonomy" id="79078"/>
    <lineage>
        <taxon>Eukaryota</taxon>
        <taxon>Viridiplantae</taxon>
        <taxon>Streptophyta</taxon>
        <taxon>Embryophyta</taxon>
        <taxon>Tracheophyta</taxon>
        <taxon>Spermatophyta</taxon>
        <taxon>Magnoliopsida</taxon>
        <taxon>eudicotyledons</taxon>
        <taxon>Gunneridae</taxon>
        <taxon>Pentapetalae</taxon>
        <taxon>rosids</taxon>
        <taxon>fabids</taxon>
        <taxon>Fabales</taxon>
        <taxon>Fabaceae</taxon>
        <taxon>Papilionoideae</taxon>
        <taxon>50 kb inversion clade</taxon>
        <taxon>dalbergioids sensu lato</taxon>
        <taxon>Dalbergieae</taxon>
        <taxon>Pterocarpus clade</taxon>
        <taxon>Stylosanthes</taxon>
    </lineage>
</organism>
<dbReference type="PANTHER" id="PTHR37253">
    <property type="entry name" value="PROTEIN GAMETE EXPRESSED 3"/>
    <property type="match status" value="1"/>
</dbReference>
<keyword evidence="2" id="KW-1185">Reference proteome</keyword>
<gene>
    <name evidence="1" type="ORF">PIB30_023418</name>
</gene>
<dbReference type="SUPFAM" id="SSF50998">
    <property type="entry name" value="Quinoprotein alcohol dehydrogenase-like"/>
    <property type="match status" value="1"/>
</dbReference>